<dbReference type="Proteomes" id="UP000694867">
    <property type="component" value="Unplaced"/>
</dbReference>
<evidence type="ECO:0000259" key="2">
    <source>
        <dbReference type="PROSITE" id="PS50812"/>
    </source>
</evidence>
<evidence type="ECO:0000256" key="1">
    <source>
        <dbReference type="SAM" id="MobiDB-lite"/>
    </source>
</evidence>
<protein>
    <submittedName>
        <fullName evidence="4">Histone-lysine N-methyltransferase NSD3</fullName>
    </submittedName>
</protein>
<name>A0AAJ7P9L6_9ACAR</name>
<dbReference type="RefSeq" id="XP_018495026.1">
    <property type="nucleotide sequence ID" value="XM_018639510.1"/>
</dbReference>
<organism evidence="3 4">
    <name type="scientific">Galendromus occidentalis</name>
    <name type="common">western predatory mite</name>
    <dbReference type="NCBI Taxonomy" id="34638"/>
    <lineage>
        <taxon>Eukaryota</taxon>
        <taxon>Metazoa</taxon>
        <taxon>Ecdysozoa</taxon>
        <taxon>Arthropoda</taxon>
        <taxon>Chelicerata</taxon>
        <taxon>Arachnida</taxon>
        <taxon>Acari</taxon>
        <taxon>Parasitiformes</taxon>
        <taxon>Mesostigmata</taxon>
        <taxon>Gamasina</taxon>
        <taxon>Phytoseioidea</taxon>
        <taxon>Phytoseiidae</taxon>
        <taxon>Typhlodrominae</taxon>
        <taxon>Galendromus</taxon>
    </lineage>
</organism>
<feature type="region of interest" description="Disordered" evidence="1">
    <location>
        <begin position="143"/>
        <end position="211"/>
    </location>
</feature>
<dbReference type="PROSITE" id="PS50812">
    <property type="entry name" value="PWWP"/>
    <property type="match status" value="1"/>
</dbReference>
<feature type="domain" description="PWWP" evidence="2">
    <location>
        <begin position="15"/>
        <end position="66"/>
    </location>
</feature>
<evidence type="ECO:0000313" key="3">
    <source>
        <dbReference type="Proteomes" id="UP000694867"/>
    </source>
</evidence>
<evidence type="ECO:0000313" key="4">
    <source>
        <dbReference type="RefSeq" id="XP_018495026.1"/>
    </source>
</evidence>
<dbReference type="Gene3D" id="2.30.30.140">
    <property type="match status" value="1"/>
</dbReference>
<reference evidence="4" key="1">
    <citation type="submission" date="2025-08" db="UniProtKB">
        <authorList>
            <consortium name="RefSeq"/>
        </authorList>
    </citation>
    <scope>IDENTIFICATION</scope>
</reference>
<dbReference type="InterPro" id="IPR000313">
    <property type="entry name" value="PWWP_dom"/>
</dbReference>
<dbReference type="AlphaFoldDB" id="A0AAJ7P9L6"/>
<dbReference type="GeneID" id="100907460"/>
<accession>A0AAJ7P9L6</accession>
<dbReference type="KEGG" id="goe:100907460"/>
<dbReference type="SUPFAM" id="SSF63748">
    <property type="entry name" value="Tudor/PWWP/MBT"/>
    <property type="match status" value="1"/>
</dbReference>
<keyword evidence="3" id="KW-1185">Reference proteome</keyword>
<sequence>MPEPAPATPLPYSHPGDLLWSKVGSFSFWPCMVIGDPIKNQYFEVSRNHIVYYVQYFGIEVKHGWTGSPHRVVPHYGLDAFRHFAEEKAGANKSLRKFYNVDMKRLKDMELNWIQALKEVDEAEKIVPNSVRYQALRFDFYSPPSKKKSVRSSSAGGASTSRSSSGSKPRLVPVNNPQKDTGAAPCPARKKAGAAMRKIDFNNNNNTGGLP</sequence>
<gene>
    <name evidence="4" type="primary">LOC100907460</name>
</gene>
<feature type="compositionally biased region" description="Low complexity" evidence="1">
    <location>
        <begin position="151"/>
        <end position="170"/>
    </location>
</feature>
<proteinExistence type="predicted"/>
<feature type="compositionally biased region" description="Polar residues" evidence="1">
    <location>
        <begin position="201"/>
        <end position="211"/>
    </location>
</feature>
<dbReference type="Pfam" id="PF00855">
    <property type="entry name" value="PWWP"/>
    <property type="match status" value="1"/>
</dbReference>